<dbReference type="EMBL" id="CM034403">
    <property type="protein sequence ID" value="KAJ0174729.1"/>
    <property type="molecule type" value="Genomic_DNA"/>
</dbReference>
<proteinExistence type="predicted"/>
<evidence type="ECO:0000313" key="2">
    <source>
        <dbReference type="Proteomes" id="UP000824533"/>
    </source>
</evidence>
<dbReference type="Proteomes" id="UP000824533">
    <property type="component" value="Linkage Group LG17"/>
</dbReference>
<gene>
    <name evidence="1" type="ORF">K1T71_009837</name>
</gene>
<evidence type="ECO:0000313" key="1">
    <source>
        <dbReference type="EMBL" id="KAJ0174729.1"/>
    </source>
</evidence>
<reference evidence="1 2" key="1">
    <citation type="journal article" date="2021" name="Front. Genet.">
        <title>Chromosome-Level Genome Assembly Reveals Significant Gene Expansion in the Toll and IMD Signaling Pathways of Dendrolimus kikuchii.</title>
        <authorList>
            <person name="Zhou J."/>
            <person name="Wu P."/>
            <person name="Xiong Z."/>
            <person name="Liu N."/>
            <person name="Zhao N."/>
            <person name="Ji M."/>
            <person name="Qiu Y."/>
            <person name="Yang B."/>
        </authorList>
    </citation>
    <scope>NUCLEOTIDE SEQUENCE [LARGE SCALE GENOMIC DNA]</scope>
    <source>
        <strain evidence="1">Ann1</strain>
    </source>
</reference>
<protein>
    <submittedName>
        <fullName evidence="1">Uncharacterized protein</fullName>
    </submittedName>
</protein>
<organism evidence="1 2">
    <name type="scientific">Dendrolimus kikuchii</name>
    <dbReference type="NCBI Taxonomy" id="765133"/>
    <lineage>
        <taxon>Eukaryota</taxon>
        <taxon>Metazoa</taxon>
        <taxon>Ecdysozoa</taxon>
        <taxon>Arthropoda</taxon>
        <taxon>Hexapoda</taxon>
        <taxon>Insecta</taxon>
        <taxon>Pterygota</taxon>
        <taxon>Neoptera</taxon>
        <taxon>Endopterygota</taxon>
        <taxon>Lepidoptera</taxon>
        <taxon>Glossata</taxon>
        <taxon>Ditrysia</taxon>
        <taxon>Bombycoidea</taxon>
        <taxon>Lasiocampidae</taxon>
        <taxon>Dendrolimus</taxon>
    </lineage>
</organism>
<keyword evidence="2" id="KW-1185">Reference proteome</keyword>
<sequence>MYIAVALVVAVLVGCTEASAGPSTINQCPLNEPLLNCTWGKIQPTCNTYLYRVDPPHFTVCSQCKKCQHYFNVFLLIVNNINILFIREKMAFKVVLLLIVGAAYVQAQRPFYAGLSPIGFPEIETDSIQSRFGEDEPVAIELGGDRNLKNRLDQLPDSQKPFWYLNWKQYEELRKNPKIYPQKANSFIDNAQSVKN</sequence>
<name>A0ACC1CTI9_9NEOP</name>
<comment type="caution">
    <text evidence="1">The sequence shown here is derived from an EMBL/GenBank/DDBJ whole genome shotgun (WGS) entry which is preliminary data.</text>
</comment>
<accession>A0ACC1CTI9</accession>